<protein>
    <recommendedName>
        <fullName evidence="3">NHL repeat containing protein</fullName>
    </recommendedName>
</protein>
<gene>
    <name evidence="1" type="ORF">KGQ19_19960</name>
</gene>
<accession>A0ABS5KT11</accession>
<dbReference type="Gene3D" id="2.130.10.10">
    <property type="entry name" value="YVTN repeat-like/Quinoprotein amine dehydrogenase"/>
    <property type="match status" value="1"/>
</dbReference>
<dbReference type="EMBL" id="JAAFYZ010000064">
    <property type="protein sequence ID" value="MBS2549145.1"/>
    <property type="molecule type" value="Genomic_DNA"/>
</dbReference>
<keyword evidence="2" id="KW-1185">Reference proteome</keyword>
<evidence type="ECO:0000313" key="1">
    <source>
        <dbReference type="EMBL" id="MBS2549145.1"/>
    </source>
</evidence>
<dbReference type="Proteomes" id="UP000730482">
    <property type="component" value="Unassembled WGS sequence"/>
</dbReference>
<dbReference type="RefSeq" id="WP_212010710.1">
    <property type="nucleotide sequence ID" value="NZ_JAAFYZ010000064.1"/>
</dbReference>
<proteinExistence type="predicted"/>
<reference evidence="1 2" key="1">
    <citation type="submission" date="2020-02" db="EMBL/GenBank/DDBJ databases">
        <title>Acidophilic actinobacteria isolated from forest soil.</title>
        <authorList>
            <person name="Golinska P."/>
        </authorList>
    </citation>
    <scope>NUCLEOTIDE SEQUENCE [LARGE SCALE GENOMIC DNA]</scope>
    <source>
        <strain evidence="1 2">NL8</strain>
    </source>
</reference>
<organism evidence="1 2">
    <name type="scientific">Catenulispora pinistramenti</name>
    <dbReference type="NCBI Taxonomy" id="2705254"/>
    <lineage>
        <taxon>Bacteria</taxon>
        <taxon>Bacillati</taxon>
        <taxon>Actinomycetota</taxon>
        <taxon>Actinomycetes</taxon>
        <taxon>Catenulisporales</taxon>
        <taxon>Catenulisporaceae</taxon>
        <taxon>Catenulispora</taxon>
    </lineage>
</organism>
<sequence>MERRALGRYLAASTFAAPFLGAVTEAAPAVAATADRMPTAQLPPAPKPSRRSAAEYLLPDAEQTHEMLLVPGTGTLLITQMKPSGIVKVTLGSDGTPAQIYGFPLGAADADAHGLSPSRAYPGLVWCTLEHAGKLLLLDPRPNQPGQAPAVVRTIDVPTGAAGPHSIGEYGPDLWVTCKFSDQVLRINHRQPSLYTLYPTRPHPAFVAQRPGTDEFLVSQDQANALMAVDTRTGQTRQIPIPPEAGTTPVGLIAGPDGSVWTTLLGSQQQGTGTFGRIDAHDTFTWYRLRTPAATRAGLLHLAFPDTPPFTHVWLLGSSIINPNSYDQLVRVAFDNGFQDITAEQCVALPTQLCKAHRVLLLRDSVLATELTTATITQVTSASFANWNRPTSTLPDPADD</sequence>
<comment type="caution">
    <text evidence="1">The sequence shown here is derived from an EMBL/GenBank/DDBJ whole genome shotgun (WGS) entry which is preliminary data.</text>
</comment>
<evidence type="ECO:0000313" key="2">
    <source>
        <dbReference type="Proteomes" id="UP000730482"/>
    </source>
</evidence>
<dbReference type="InterPro" id="IPR015943">
    <property type="entry name" value="WD40/YVTN_repeat-like_dom_sf"/>
</dbReference>
<dbReference type="SUPFAM" id="SSF63829">
    <property type="entry name" value="Calcium-dependent phosphotriesterase"/>
    <property type="match status" value="1"/>
</dbReference>
<evidence type="ECO:0008006" key="3">
    <source>
        <dbReference type="Google" id="ProtNLM"/>
    </source>
</evidence>
<name>A0ABS5KT11_9ACTN</name>